<feature type="compositionally biased region" description="Low complexity" evidence="4">
    <location>
        <begin position="81"/>
        <end position="90"/>
    </location>
</feature>
<keyword evidence="3" id="KW-0175">Coiled coil</keyword>
<evidence type="ECO:0000313" key="7">
    <source>
        <dbReference type="Proteomes" id="UP001489004"/>
    </source>
</evidence>
<gene>
    <name evidence="6" type="ORF">WJX72_012067</name>
</gene>
<dbReference type="PRINTS" id="PR00886">
    <property type="entry name" value="HIGHMOBLTY12"/>
</dbReference>
<dbReference type="Proteomes" id="UP001489004">
    <property type="component" value="Unassembled WGS sequence"/>
</dbReference>
<organism evidence="6 7">
    <name type="scientific">[Myrmecia] bisecta</name>
    <dbReference type="NCBI Taxonomy" id="41462"/>
    <lineage>
        <taxon>Eukaryota</taxon>
        <taxon>Viridiplantae</taxon>
        <taxon>Chlorophyta</taxon>
        <taxon>core chlorophytes</taxon>
        <taxon>Trebouxiophyceae</taxon>
        <taxon>Trebouxiales</taxon>
        <taxon>Trebouxiaceae</taxon>
        <taxon>Myrmecia</taxon>
    </lineage>
</organism>
<keyword evidence="1 2" id="KW-0238">DNA-binding</keyword>
<feature type="domain" description="HMG box" evidence="5">
    <location>
        <begin position="189"/>
        <end position="257"/>
    </location>
</feature>
<feature type="region of interest" description="Disordered" evidence="4">
    <location>
        <begin position="224"/>
        <end position="312"/>
    </location>
</feature>
<dbReference type="GO" id="GO:0003677">
    <property type="term" value="F:DNA binding"/>
    <property type="evidence" value="ECO:0007669"/>
    <property type="project" value="UniProtKB-UniRule"/>
</dbReference>
<evidence type="ECO:0000256" key="4">
    <source>
        <dbReference type="SAM" id="MobiDB-lite"/>
    </source>
</evidence>
<dbReference type="InterPro" id="IPR036910">
    <property type="entry name" value="HMG_box_dom_sf"/>
</dbReference>
<evidence type="ECO:0000256" key="1">
    <source>
        <dbReference type="ARBA" id="ARBA00023125"/>
    </source>
</evidence>
<feature type="compositionally biased region" description="Basic and acidic residues" evidence="4">
    <location>
        <begin position="147"/>
        <end position="170"/>
    </location>
</feature>
<feature type="compositionally biased region" description="Basic and acidic residues" evidence="4">
    <location>
        <begin position="283"/>
        <end position="296"/>
    </location>
</feature>
<dbReference type="CDD" id="cd00084">
    <property type="entry name" value="HMG-box_SF"/>
    <property type="match status" value="2"/>
</dbReference>
<keyword evidence="7" id="KW-1185">Reference proteome</keyword>
<feature type="compositionally biased region" description="Basic and acidic residues" evidence="4">
    <location>
        <begin position="91"/>
        <end position="103"/>
    </location>
</feature>
<evidence type="ECO:0000256" key="2">
    <source>
        <dbReference type="PROSITE-ProRule" id="PRU00267"/>
    </source>
</evidence>
<feature type="region of interest" description="Disordered" evidence="4">
    <location>
        <begin position="81"/>
        <end position="103"/>
    </location>
</feature>
<feature type="compositionally biased region" description="Basic residues" evidence="4">
    <location>
        <begin position="254"/>
        <end position="268"/>
    </location>
</feature>
<dbReference type="EMBL" id="JALJOR010000002">
    <property type="protein sequence ID" value="KAK9824651.1"/>
    <property type="molecule type" value="Genomic_DNA"/>
</dbReference>
<dbReference type="AlphaFoldDB" id="A0AAW1QSZ3"/>
<dbReference type="PROSITE" id="PS50118">
    <property type="entry name" value="HMG_BOX_2"/>
    <property type="match status" value="2"/>
</dbReference>
<evidence type="ECO:0000256" key="3">
    <source>
        <dbReference type="SAM" id="Coils"/>
    </source>
</evidence>
<feature type="DNA-binding region" description="HMG box" evidence="2">
    <location>
        <begin position="103"/>
        <end position="171"/>
    </location>
</feature>
<proteinExistence type="predicted"/>
<dbReference type="SUPFAM" id="SSF47095">
    <property type="entry name" value="HMG-box"/>
    <property type="match status" value="2"/>
</dbReference>
<evidence type="ECO:0000259" key="5">
    <source>
        <dbReference type="PROSITE" id="PS50118"/>
    </source>
</evidence>
<feature type="region of interest" description="Disordered" evidence="4">
    <location>
        <begin position="147"/>
        <end position="190"/>
    </location>
</feature>
<dbReference type="GO" id="GO:0005634">
    <property type="term" value="C:nucleus"/>
    <property type="evidence" value="ECO:0007669"/>
    <property type="project" value="UniProtKB-UniRule"/>
</dbReference>
<sequence>MLDLTPVQVDASGEAGVSGGSSDPTATPATTAAAAAAKPPKPTFGKKAGLSQAKTKTVGGAGAVKAPAASKAAAAVAAKTTKTKGTAGATAEKKAKPAKESKIKGPKNAFMFFSAAKRDELKAEHKDWSLGDTSKHIGELWKGLTEEEKQPYVDQAAADKERVKAEKAEAGEAEPATSKKAKADKKDKQPCAKSAYNFFCDANRDRIKAENPGAGFGEQTKALAQAWKDASEEDKAKYNAMNEEEKAKLPAKPAKVRIAAKKAGKKRKADASDDDEEEEEAAEEGHQDNADGDHTTEAAQSRAKPAGTSTAARAACTTSAVPEEQQEDEAERMEVDWEAHPAEMIIAHTAGAQPKYLVKRQGLSFMDYGLVDARAAKRQRLVDPNAAEGSAAKPFPVSLEMVDEYEAYQASFRQAIHSNTESGELILDDIAAPSPLELCFLLGQLQQPTYQLSPANDSIKRKQDRLIKVPMQGISMVVQRLVMAERKAAQSLLQEKSEELERLKGELDVLNMMVQANDKGKAAAEE</sequence>
<dbReference type="Pfam" id="PF00505">
    <property type="entry name" value="HMG_box"/>
    <property type="match status" value="2"/>
</dbReference>
<feature type="coiled-coil region" evidence="3">
    <location>
        <begin position="486"/>
        <end position="513"/>
    </location>
</feature>
<feature type="domain" description="HMG box" evidence="5">
    <location>
        <begin position="103"/>
        <end position="171"/>
    </location>
</feature>
<evidence type="ECO:0000313" key="6">
    <source>
        <dbReference type="EMBL" id="KAK9824651.1"/>
    </source>
</evidence>
<name>A0AAW1QSZ3_9CHLO</name>
<dbReference type="SMART" id="SM00398">
    <property type="entry name" value="HMG"/>
    <property type="match status" value="2"/>
</dbReference>
<feature type="compositionally biased region" description="Low complexity" evidence="4">
    <location>
        <begin position="9"/>
        <end position="38"/>
    </location>
</feature>
<feature type="region of interest" description="Disordered" evidence="4">
    <location>
        <begin position="1"/>
        <end position="52"/>
    </location>
</feature>
<accession>A0AAW1QSZ3</accession>
<dbReference type="Gene3D" id="1.10.30.10">
    <property type="entry name" value="High mobility group box domain"/>
    <property type="match status" value="2"/>
</dbReference>
<feature type="DNA-binding region" description="HMG box" evidence="2">
    <location>
        <begin position="189"/>
        <end position="257"/>
    </location>
</feature>
<comment type="caution">
    <text evidence="6">The sequence shown here is derived from an EMBL/GenBank/DDBJ whole genome shotgun (WGS) entry which is preliminary data.</text>
</comment>
<dbReference type="InterPro" id="IPR050342">
    <property type="entry name" value="HMGB"/>
</dbReference>
<dbReference type="InterPro" id="IPR009071">
    <property type="entry name" value="HMG_box_dom"/>
</dbReference>
<protein>
    <recommendedName>
        <fullName evidence="5">HMG box domain-containing protein</fullName>
    </recommendedName>
</protein>
<keyword evidence="2" id="KW-0539">Nucleus</keyword>
<feature type="compositionally biased region" description="Basic and acidic residues" evidence="4">
    <location>
        <begin position="229"/>
        <end position="248"/>
    </location>
</feature>
<feature type="compositionally biased region" description="Low complexity" evidence="4">
    <location>
        <begin position="303"/>
        <end position="312"/>
    </location>
</feature>
<feature type="compositionally biased region" description="Acidic residues" evidence="4">
    <location>
        <begin position="272"/>
        <end position="282"/>
    </location>
</feature>
<reference evidence="6 7" key="1">
    <citation type="journal article" date="2024" name="Nat. Commun.">
        <title>Phylogenomics reveals the evolutionary origins of lichenization in chlorophyte algae.</title>
        <authorList>
            <person name="Puginier C."/>
            <person name="Libourel C."/>
            <person name="Otte J."/>
            <person name="Skaloud P."/>
            <person name="Haon M."/>
            <person name="Grisel S."/>
            <person name="Petersen M."/>
            <person name="Berrin J.G."/>
            <person name="Delaux P.M."/>
            <person name="Dal Grande F."/>
            <person name="Keller J."/>
        </authorList>
    </citation>
    <scope>NUCLEOTIDE SEQUENCE [LARGE SCALE GENOMIC DNA]</scope>
    <source>
        <strain evidence="6 7">SAG 2043</strain>
    </source>
</reference>
<dbReference type="PANTHER" id="PTHR48112">
    <property type="entry name" value="HIGH MOBILITY GROUP PROTEIN DSP1"/>
    <property type="match status" value="1"/>
</dbReference>